<reference evidence="1 2" key="1">
    <citation type="journal article" date="2015" name="Genome Announc.">
        <title>Complete Genome Sequence of the Rhizobacterium Pseudomonas trivialis Strain IHBB745 with Multiple Plant Growth-Promoting Activities and Tolerance to Desiccation and Alkalinity.</title>
        <authorList>
            <person name="Gulati A."/>
            <person name="Swarnkar M.K."/>
            <person name="Vyas P."/>
            <person name="Rahi P."/>
            <person name="Thakur R."/>
            <person name="Thakur N."/>
            <person name="Singh A.K."/>
        </authorList>
    </citation>
    <scope>NUCLEOTIDE SEQUENCE [LARGE SCALE GENOMIC DNA]</scope>
    <source>
        <strain evidence="2">745</strain>
    </source>
</reference>
<sequence>MQHVLDRSLYQLSKSVMLPADLLQRPSGHCTEYSTIAAQIQGMKKRQRPLDLDAWRKSRVGAGLPAIAVGQYWEAG</sequence>
<accession>A0A0H5AF39</accession>
<dbReference type="Proteomes" id="UP000036608">
    <property type="component" value="Chromosome"/>
</dbReference>
<dbReference type="EMBL" id="CP011507">
    <property type="protein sequence ID" value="AKS08718.1"/>
    <property type="molecule type" value="Genomic_DNA"/>
</dbReference>
<dbReference type="AlphaFoldDB" id="A0A0H5AF39"/>
<gene>
    <name evidence="1" type="ORF">AA957_22160</name>
</gene>
<protein>
    <submittedName>
        <fullName evidence="1">Uncharacterized protein</fullName>
    </submittedName>
</protein>
<evidence type="ECO:0000313" key="2">
    <source>
        <dbReference type="Proteomes" id="UP000036608"/>
    </source>
</evidence>
<organism evidence="1 2">
    <name type="scientific">Pseudomonas trivialis</name>
    <dbReference type="NCBI Taxonomy" id="200450"/>
    <lineage>
        <taxon>Bacteria</taxon>
        <taxon>Pseudomonadati</taxon>
        <taxon>Pseudomonadota</taxon>
        <taxon>Gammaproteobacteria</taxon>
        <taxon>Pseudomonadales</taxon>
        <taxon>Pseudomonadaceae</taxon>
        <taxon>Pseudomonas</taxon>
    </lineage>
</organism>
<reference evidence="2" key="2">
    <citation type="submission" date="2015-05" db="EMBL/GenBank/DDBJ databases">
        <authorList>
            <person name="Swarnkar M.K."/>
            <person name="Vyas P."/>
            <person name="Rahi P."/>
            <person name="Thakur R."/>
            <person name="Thakur N."/>
            <person name="Singh A.K."/>
            <person name="Gulati A."/>
        </authorList>
    </citation>
    <scope>NUCLEOTIDE SEQUENCE [LARGE SCALE GENOMIC DNA]</scope>
    <source>
        <strain evidence="2">745</strain>
    </source>
</reference>
<proteinExistence type="predicted"/>
<dbReference type="KEGG" id="ptv:AA957_22160"/>
<name>A0A0H5AF39_9PSED</name>
<evidence type="ECO:0000313" key="1">
    <source>
        <dbReference type="EMBL" id="AKS08718.1"/>
    </source>
</evidence>
<dbReference type="PATRIC" id="fig|200450.3.peg.4554"/>